<dbReference type="EMBL" id="CP111027">
    <property type="protein sequence ID" value="WAR30005.1"/>
    <property type="molecule type" value="Genomic_DNA"/>
</dbReference>
<feature type="domain" description="VWFA" evidence="2">
    <location>
        <begin position="129"/>
        <end position="208"/>
    </location>
</feature>
<evidence type="ECO:0000256" key="1">
    <source>
        <dbReference type="SAM" id="MobiDB-lite"/>
    </source>
</evidence>
<evidence type="ECO:0000313" key="3">
    <source>
        <dbReference type="EMBL" id="WAR30005.1"/>
    </source>
</evidence>
<dbReference type="PROSITE" id="PS50234">
    <property type="entry name" value="VWFA"/>
    <property type="match status" value="1"/>
</dbReference>
<dbReference type="InterPro" id="IPR036465">
    <property type="entry name" value="vWFA_dom_sf"/>
</dbReference>
<dbReference type="SUPFAM" id="SSF53300">
    <property type="entry name" value="vWA-like"/>
    <property type="match status" value="2"/>
</dbReference>
<dbReference type="InterPro" id="IPR002035">
    <property type="entry name" value="VWF_A"/>
</dbReference>
<evidence type="ECO:0000259" key="2">
    <source>
        <dbReference type="PROSITE" id="PS50234"/>
    </source>
</evidence>
<dbReference type="CDD" id="cd01450">
    <property type="entry name" value="vWFA_subfamily_ECM"/>
    <property type="match status" value="1"/>
</dbReference>
<dbReference type="Pfam" id="PF00092">
    <property type="entry name" value="VWA"/>
    <property type="match status" value="1"/>
</dbReference>
<sequence>MSPYMRDGVLGGVRAGDRGFQIFAIGIGSGVDKAELQTIATDSHHVFELTELGQRGDHTPRAQSPAEAALSSVSAPAPTRARLTAEQTVPETPERITRVTQPPTAPPPTTTVQTLPPATMATGCVEPADIVFILDASGSVGASNFQKMLGFVNTLVDGFPIGPTQTHIGLLTFDTKVYNQFHLNKYNDKTAIKNAVTSTQYVLLIHLY</sequence>
<protein>
    <submittedName>
        <fullName evidence="3">MUP4-like protein</fullName>
    </submittedName>
</protein>
<keyword evidence="4" id="KW-1185">Reference proteome</keyword>
<reference evidence="3" key="1">
    <citation type="submission" date="2022-11" db="EMBL/GenBank/DDBJ databases">
        <title>Centuries of genome instability and evolution in soft-shell clam transmissible cancer (bioRxiv).</title>
        <authorList>
            <person name="Hart S.F.M."/>
            <person name="Yonemitsu M.A."/>
            <person name="Giersch R.M."/>
            <person name="Beal B.F."/>
            <person name="Arriagada G."/>
            <person name="Davis B.W."/>
            <person name="Ostrander E.A."/>
            <person name="Goff S.P."/>
            <person name="Metzger M.J."/>
        </authorList>
    </citation>
    <scope>NUCLEOTIDE SEQUENCE</scope>
    <source>
        <strain evidence="3">MELC-2E11</strain>
        <tissue evidence="3">Siphon/mantle</tissue>
    </source>
</reference>
<name>A0ABY7G6E9_MYAAR</name>
<proteinExistence type="predicted"/>
<organism evidence="3 4">
    <name type="scientific">Mya arenaria</name>
    <name type="common">Soft-shell clam</name>
    <dbReference type="NCBI Taxonomy" id="6604"/>
    <lineage>
        <taxon>Eukaryota</taxon>
        <taxon>Metazoa</taxon>
        <taxon>Spiralia</taxon>
        <taxon>Lophotrochozoa</taxon>
        <taxon>Mollusca</taxon>
        <taxon>Bivalvia</taxon>
        <taxon>Autobranchia</taxon>
        <taxon>Heteroconchia</taxon>
        <taxon>Euheterodonta</taxon>
        <taxon>Imparidentia</taxon>
        <taxon>Neoheterodontei</taxon>
        <taxon>Myida</taxon>
        <taxon>Myoidea</taxon>
        <taxon>Myidae</taxon>
        <taxon>Mya</taxon>
    </lineage>
</organism>
<gene>
    <name evidence="3" type="ORF">MAR_003573</name>
</gene>
<dbReference type="Gene3D" id="3.40.50.410">
    <property type="entry name" value="von Willebrand factor, type A domain"/>
    <property type="match status" value="2"/>
</dbReference>
<accession>A0ABY7G6E9</accession>
<evidence type="ECO:0000313" key="4">
    <source>
        <dbReference type="Proteomes" id="UP001164746"/>
    </source>
</evidence>
<dbReference type="PRINTS" id="PR00453">
    <property type="entry name" value="VWFADOMAIN"/>
</dbReference>
<feature type="region of interest" description="Disordered" evidence="1">
    <location>
        <begin position="54"/>
        <end position="111"/>
    </location>
</feature>
<dbReference type="PANTHER" id="PTHR24020">
    <property type="entry name" value="COLLAGEN ALPHA"/>
    <property type="match status" value="1"/>
</dbReference>
<dbReference type="PANTHER" id="PTHR24020:SF20">
    <property type="entry name" value="PH DOMAIN-CONTAINING PROTEIN"/>
    <property type="match status" value="1"/>
</dbReference>
<dbReference type="Proteomes" id="UP001164746">
    <property type="component" value="Chromosome 16"/>
</dbReference>
<dbReference type="InterPro" id="IPR050525">
    <property type="entry name" value="ECM_Assembly_Org"/>
</dbReference>